<keyword evidence="2" id="KW-1185">Reference proteome</keyword>
<dbReference type="EMBL" id="BPQB01000003">
    <property type="protein sequence ID" value="GJE85954.1"/>
    <property type="molecule type" value="Genomic_DNA"/>
</dbReference>
<accession>A0A9P3G1G4</accession>
<evidence type="ECO:0000313" key="1">
    <source>
        <dbReference type="EMBL" id="GJE85954.1"/>
    </source>
</evidence>
<proteinExistence type="predicted"/>
<comment type="caution">
    <text evidence="1">The sequence shown here is derived from an EMBL/GenBank/DDBJ whole genome shotgun (WGS) entry which is preliminary data.</text>
</comment>
<evidence type="ECO:0000313" key="2">
    <source>
        <dbReference type="Proteomes" id="UP000703269"/>
    </source>
</evidence>
<organism evidence="1 2">
    <name type="scientific">Phanerochaete sordida</name>
    <dbReference type="NCBI Taxonomy" id="48140"/>
    <lineage>
        <taxon>Eukaryota</taxon>
        <taxon>Fungi</taxon>
        <taxon>Dikarya</taxon>
        <taxon>Basidiomycota</taxon>
        <taxon>Agaricomycotina</taxon>
        <taxon>Agaricomycetes</taxon>
        <taxon>Polyporales</taxon>
        <taxon>Phanerochaetaceae</taxon>
        <taxon>Phanerochaete</taxon>
    </lineage>
</organism>
<reference evidence="1 2" key="1">
    <citation type="submission" date="2021-08" db="EMBL/GenBank/DDBJ databases">
        <title>Draft Genome Sequence of Phanerochaete sordida strain YK-624.</title>
        <authorList>
            <person name="Mori T."/>
            <person name="Dohra H."/>
            <person name="Suzuki T."/>
            <person name="Kawagishi H."/>
            <person name="Hirai H."/>
        </authorList>
    </citation>
    <scope>NUCLEOTIDE SEQUENCE [LARGE SCALE GENOMIC DNA]</scope>
    <source>
        <strain evidence="1 2">YK-624</strain>
    </source>
</reference>
<sequence length="137" mass="14697">MTQEALSIPDIALRSPTLVVFIRHSALSLYDPAASPHHDGMAAASDLELIASLALLDIDCVQGCRKGKAQDGAPLTDEELAFQLFAEEANSLLVVSRDAILAESIDNALHTDRTLLRAYATAEAQEARDRTKRGAVV</sequence>
<name>A0A9P3G1G4_9APHY</name>
<gene>
    <name evidence="1" type="ORF">PsYK624_020340</name>
</gene>
<dbReference type="Proteomes" id="UP000703269">
    <property type="component" value="Unassembled WGS sequence"/>
</dbReference>
<dbReference type="AlphaFoldDB" id="A0A9P3G1G4"/>
<dbReference type="OrthoDB" id="9977870at2759"/>
<protein>
    <submittedName>
        <fullName evidence="1">Uncharacterized protein</fullName>
    </submittedName>
</protein>